<evidence type="ECO:0000313" key="2">
    <source>
        <dbReference type="Proteomes" id="UP000004995"/>
    </source>
</evidence>
<dbReference type="EMBL" id="AGNK02004732">
    <property type="status" value="NOT_ANNOTATED_CDS"/>
    <property type="molecule type" value="Genomic_DNA"/>
</dbReference>
<organism evidence="1 2">
    <name type="scientific">Setaria italica</name>
    <name type="common">Foxtail millet</name>
    <name type="synonym">Panicum italicum</name>
    <dbReference type="NCBI Taxonomy" id="4555"/>
    <lineage>
        <taxon>Eukaryota</taxon>
        <taxon>Viridiplantae</taxon>
        <taxon>Streptophyta</taxon>
        <taxon>Embryophyta</taxon>
        <taxon>Tracheophyta</taxon>
        <taxon>Spermatophyta</taxon>
        <taxon>Magnoliopsida</taxon>
        <taxon>Liliopsida</taxon>
        <taxon>Poales</taxon>
        <taxon>Poaceae</taxon>
        <taxon>PACMAD clade</taxon>
        <taxon>Panicoideae</taxon>
        <taxon>Panicodae</taxon>
        <taxon>Paniceae</taxon>
        <taxon>Cenchrinae</taxon>
        <taxon>Setaria</taxon>
    </lineage>
</organism>
<dbReference type="HOGENOM" id="CLU_3017889_0_0_1"/>
<sequence>MTDETGCCGCKMRRGMSGRGEVGFVASKKNCGFLLMYPLLPSSPALRDGIRNPRWN</sequence>
<protein>
    <submittedName>
        <fullName evidence="1">Uncharacterized protein</fullName>
    </submittedName>
</protein>
<proteinExistence type="predicted"/>
<dbReference type="EnsemblPlants" id="KQK93978">
    <property type="protein sequence ID" value="KQK93978"/>
    <property type="gene ID" value="SETIT_027236mg"/>
</dbReference>
<evidence type="ECO:0000313" key="1">
    <source>
        <dbReference type="EnsemblPlants" id="KQK93978"/>
    </source>
</evidence>
<dbReference type="Gramene" id="KQK93978">
    <property type="protein sequence ID" value="KQK93978"/>
    <property type="gene ID" value="SETIT_027236mg"/>
</dbReference>
<reference evidence="2" key="1">
    <citation type="journal article" date="2012" name="Nat. Biotechnol.">
        <title>Reference genome sequence of the model plant Setaria.</title>
        <authorList>
            <person name="Bennetzen J.L."/>
            <person name="Schmutz J."/>
            <person name="Wang H."/>
            <person name="Percifield R."/>
            <person name="Hawkins J."/>
            <person name="Pontaroli A.C."/>
            <person name="Estep M."/>
            <person name="Feng L."/>
            <person name="Vaughn J.N."/>
            <person name="Grimwood J."/>
            <person name="Jenkins J."/>
            <person name="Barry K."/>
            <person name="Lindquist E."/>
            <person name="Hellsten U."/>
            <person name="Deshpande S."/>
            <person name="Wang X."/>
            <person name="Wu X."/>
            <person name="Mitros T."/>
            <person name="Triplett J."/>
            <person name="Yang X."/>
            <person name="Ye C.Y."/>
            <person name="Mauro-Herrera M."/>
            <person name="Wang L."/>
            <person name="Li P."/>
            <person name="Sharma M."/>
            <person name="Sharma R."/>
            <person name="Ronald P.C."/>
            <person name="Panaud O."/>
            <person name="Kellogg E.A."/>
            <person name="Brutnell T.P."/>
            <person name="Doust A.N."/>
            <person name="Tuskan G.A."/>
            <person name="Rokhsar D."/>
            <person name="Devos K.M."/>
        </authorList>
    </citation>
    <scope>NUCLEOTIDE SEQUENCE [LARGE SCALE GENOMIC DNA]</scope>
    <source>
        <strain evidence="2">cv. Yugu1</strain>
    </source>
</reference>
<dbReference type="AlphaFoldDB" id="K3ZKY0"/>
<dbReference type="Proteomes" id="UP000004995">
    <property type="component" value="Unassembled WGS sequence"/>
</dbReference>
<name>K3ZKY0_SETIT</name>
<dbReference type="InParanoid" id="K3ZKY0"/>
<reference evidence="1" key="2">
    <citation type="submission" date="2018-08" db="UniProtKB">
        <authorList>
            <consortium name="EnsemblPlants"/>
        </authorList>
    </citation>
    <scope>IDENTIFICATION</scope>
    <source>
        <strain evidence="1">Yugu1</strain>
    </source>
</reference>
<accession>K3ZKY0</accession>
<keyword evidence="2" id="KW-1185">Reference proteome</keyword>